<evidence type="ECO:0000313" key="1">
    <source>
        <dbReference type="EMBL" id="CAB5709420.1"/>
    </source>
</evidence>
<proteinExistence type="predicted"/>
<sequence length="73" mass="8485">MDKSLTDRQIVDMANEIARVYYKRLGYEVPFGYRFDKASHPQEIALFDMACIAFDVLRETSVIDALSNFEDDE</sequence>
<comment type="caution">
    <text evidence="1">The sequence shown here is derived from an EMBL/GenBank/DDBJ whole genome shotgun (WGS) entry which is preliminary data.</text>
</comment>
<dbReference type="AlphaFoldDB" id="A0A9N8D1P6"/>
<dbReference type="Proteomes" id="UP000834611">
    <property type="component" value="Unassembled WGS sequence"/>
</dbReference>
<name>A0A9N8D1P6_PRORE</name>
<organism evidence="1 2">
    <name type="scientific">Providencia rettgeri</name>
    <dbReference type="NCBI Taxonomy" id="587"/>
    <lineage>
        <taxon>Bacteria</taxon>
        <taxon>Pseudomonadati</taxon>
        <taxon>Pseudomonadota</taxon>
        <taxon>Gammaproteobacteria</taxon>
        <taxon>Enterobacterales</taxon>
        <taxon>Morganellaceae</taxon>
        <taxon>Providencia</taxon>
    </lineage>
</organism>
<gene>
    <name evidence="1" type="ORF">GHA_03420</name>
</gene>
<dbReference type="RefSeq" id="WP_210849364.1">
    <property type="nucleotide sequence ID" value="NZ_ABDWLN020000025.1"/>
</dbReference>
<reference evidence="1" key="1">
    <citation type="submission" date="2020-05" db="EMBL/GenBank/DDBJ databases">
        <authorList>
            <person name="Delgado-Blas J."/>
        </authorList>
    </citation>
    <scope>NUCLEOTIDE SEQUENCE</scope>
    <source>
        <strain evidence="1">BB1453</strain>
    </source>
</reference>
<dbReference type="EMBL" id="CAHPSF010000011">
    <property type="protein sequence ID" value="CAB5709420.1"/>
    <property type="molecule type" value="Genomic_DNA"/>
</dbReference>
<evidence type="ECO:0000313" key="2">
    <source>
        <dbReference type="Proteomes" id="UP000834611"/>
    </source>
</evidence>
<accession>A0A9N8D1P6</accession>
<protein>
    <submittedName>
        <fullName evidence="1">Uncharacterized protein</fullName>
    </submittedName>
</protein>